<keyword evidence="3" id="KW-1284">Encapsulin nanocompartment</keyword>
<comment type="subcellular location">
    <subcellularLocation>
        <location evidence="1">Encapsulin nanocompartment</location>
    </subcellularLocation>
</comment>
<dbReference type="PATRIC" id="fig|1209989.3.peg.2918"/>
<dbReference type="Pfam" id="PF04454">
    <property type="entry name" value="Linocin_M18"/>
    <property type="match status" value="1"/>
</dbReference>
<evidence type="ECO:0000256" key="2">
    <source>
        <dbReference type="ARBA" id="ARBA00033743"/>
    </source>
</evidence>
<comment type="similarity">
    <text evidence="2">Belongs to the encapsulin family. Family 1 subfamily.</text>
</comment>
<dbReference type="AlphaFoldDB" id="F4LT72"/>
<name>F4LT72_TEPAE</name>
<dbReference type="NCBIfam" id="NF041155">
    <property type="entry name" value="encap_f1"/>
    <property type="match status" value="1"/>
</dbReference>
<keyword evidence="6" id="KW-1185">Reference proteome</keyword>
<dbReference type="InterPro" id="IPR051429">
    <property type="entry name" value="Encapsulin_nc"/>
</dbReference>
<dbReference type="HOGENOM" id="CLU_089875_1_0_9"/>
<evidence type="ECO:0000313" key="6">
    <source>
        <dbReference type="Proteomes" id="UP000010802"/>
    </source>
</evidence>
<protein>
    <recommendedName>
        <fullName evidence="4">Type 1 encapsulin shell protein</fullName>
    </recommendedName>
</protein>
<dbReference type="Gene3D" id="3.30.2400.30">
    <property type="match status" value="1"/>
</dbReference>
<evidence type="ECO:0000256" key="4">
    <source>
        <dbReference type="ARBA" id="ARBA00050023"/>
    </source>
</evidence>
<organism evidence="5 6">
    <name type="scientific">Tepidanaerobacter acetatoxydans (strain DSM 21804 / JCM 16047 / Re1)</name>
    <dbReference type="NCBI Taxonomy" id="1209989"/>
    <lineage>
        <taxon>Bacteria</taxon>
        <taxon>Bacillati</taxon>
        <taxon>Bacillota</taxon>
        <taxon>Clostridia</taxon>
        <taxon>Thermosediminibacterales</taxon>
        <taxon>Tepidanaerobacteraceae</taxon>
        <taxon>Tepidanaerobacter</taxon>
    </lineage>
</organism>
<dbReference type="OrthoDB" id="2922at2"/>
<evidence type="ECO:0000256" key="3">
    <source>
        <dbReference type="ARBA" id="ARBA00033787"/>
    </source>
</evidence>
<dbReference type="PANTHER" id="PTHR37165">
    <property type="entry name" value="PEPTIDASE U56 FAMILY"/>
    <property type="match status" value="1"/>
</dbReference>
<dbReference type="RefSeq" id="WP_013779391.1">
    <property type="nucleotide sequence ID" value="NC_015519.1"/>
</dbReference>
<dbReference type="EMBL" id="HF563609">
    <property type="protein sequence ID" value="CCP27398.1"/>
    <property type="molecule type" value="Genomic_DNA"/>
</dbReference>
<dbReference type="eggNOG" id="COG1659">
    <property type="taxonomic scope" value="Bacteria"/>
</dbReference>
<dbReference type="PIRSF" id="PIRSF019254">
    <property type="entry name" value="CFP29"/>
    <property type="match status" value="1"/>
</dbReference>
<dbReference type="KEGG" id="tep:TepRe1_2359"/>
<evidence type="ECO:0000313" key="5">
    <source>
        <dbReference type="EMBL" id="CCP27398.1"/>
    </source>
</evidence>
<evidence type="ECO:0000256" key="1">
    <source>
        <dbReference type="ARBA" id="ARBA00033738"/>
    </source>
</evidence>
<dbReference type="GO" id="GO:0140737">
    <property type="term" value="C:encapsulin nanocompartment"/>
    <property type="evidence" value="ECO:0007669"/>
    <property type="project" value="UniProtKB-SubCell"/>
</dbReference>
<reference evidence="6" key="1">
    <citation type="journal article" date="2013" name="Genome Announc.">
        <title>First genome sequence of a syntrophic acetate-oxidizing bacterium, Tepidanaerobacter acetatoxydans strain Re1.</title>
        <authorList>
            <person name="Manzoor S."/>
            <person name="Bongcam-Rudloff E."/>
            <person name="Schnurer A."/>
            <person name="Muller B."/>
        </authorList>
    </citation>
    <scope>NUCLEOTIDE SEQUENCE [LARGE SCALE GENOMIC DNA]</scope>
    <source>
        <strain evidence="6">Re1</strain>
    </source>
</reference>
<accession>L0S6B3</accession>
<dbReference type="KEGG" id="tae:TepiRe1_2535"/>
<sequence>MFNREHAPISKKAWEEIDARAKEVLKSYLSARKVFKVNGPYGLDFNVISEGRLADIVEGGGVSYGTYKVQPLTEVKVEFEMDRCELDNVDRGAADVDYEPLEKAAESIALFEENAVFNGLEKASIPGIKNSVEHEAILLGKDQASIMKALSEGIITLRKSYQEGPFDLVVNDKAYTRILSAEGAYPLDEKIEDLIGGKIIFNHVIDGAYLLPHDHDDLELTIGQDFAIGYKCHTADKVKLFIKESFTFRVLDPTLIVKFNLD</sequence>
<gene>
    <name evidence="5" type="ordered locus">TEPIRE1_2535</name>
</gene>
<dbReference type="InterPro" id="IPR007544">
    <property type="entry name" value="ENCAP"/>
</dbReference>
<dbReference type="Gene3D" id="3.30.2320.10">
    <property type="entry name" value="hypothetical protein PF0899 domain"/>
    <property type="match status" value="1"/>
</dbReference>
<accession>F4LT72</accession>
<dbReference type="Proteomes" id="UP000010802">
    <property type="component" value="Chromosome"/>
</dbReference>
<dbReference type="PANTHER" id="PTHR37165:SF1">
    <property type="entry name" value="TYPE 1 ENCAPSULIN SHELL PROTEIN"/>
    <property type="match status" value="1"/>
</dbReference>
<dbReference type="MEROPS" id="U56.001"/>
<proteinExistence type="inferred from homology"/>